<dbReference type="GO" id="GO:0010737">
    <property type="term" value="P:protein kinase A signaling"/>
    <property type="evidence" value="ECO:0007669"/>
    <property type="project" value="TreeGrafter"/>
</dbReference>
<reference evidence="3 4" key="1">
    <citation type="submission" date="2015-01" db="EMBL/GenBank/DDBJ databases">
        <title>The Genome Sequence of Exophiala oligosperma CBS72588.</title>
        <authorList>
            <consortium name="The Broad Institute Genomics Platform"/>
            <person name="Cuomo C."/>
            <person name="de Hoog S."/>
            <person name="Gorbushina A."/>
            <person name="Stielow B."/>
            <person name="Teixiera M."/>
            <person name="Abouelleil A."/>
            <person name="Chapman S.B."/>
            <person name="Priest M."/>
            <person name="Young S.K."/>
            <person name="Wortman J."/>
            <person name="Nusbaum C."/>
            <person name="Birren B."/>
        </authorList>
    </citation>
    <scope>NUCLEOTIDE SEQUENCE [LARGE SCALE GENOMIC DNA]</scope>
    <source>
        <strain evidence="3 4">CBS 72588</strain>
    </source>
</reference>
<evidence type="ECO:0000313" key="3">
    <source>
        <dbReference type="EMBL" id="KIW35854.1"/>
    </source>
</evidence>
<protein>
    <submittedName>
        <fullName evidence="3">Uncharacterized protein</fullName>
    </submittedName>
</protein>
<name>A0A0D2DJE8_9EURO</name>
<dbReference type="STRING" id="215243.A0A0D2DJE8"/>
<dbReference type="PANTHER" id="PTHR12832">
    <property type="entry name" value="TESTIS-SPECIFIC PROTEIN PBS13 T-COMPLEX 11"/>
    <property type="match status" value="1"/>
</dbReference>
<evidence type="ECO:0000313" key="4">
    <source>
        <dbReference type="Proteomes" id="UP000053342"/>
    </source>
</evidence>
<dbReference type="RefSeq" id="XP_016256070.1">
    <property type="nucleotide sequence ID" value="XM_016413551.1"/>
</dbReference>
<dbReference type="OrthoDB" id="276323at2759"/>
<sequence length="343" mass="38694">MTKASALVGAFKSHMKIKAPKSRRDTSITTIDALCFAVNDFSATFHAWKSQDIGVLVDIMVNSFVNLDLILQATKDDQEGHVAQDYLDAVRQEQIKLLARLKRLAGPEEALSRVRTAVRKARRQRVAEQRPNRIDQVPRASTPVNDGSMTVHGAPITPPATPQPYHRERDLKSTTFANDLGQIMTVLPSNRDIAHEILINGSFEVQQRPWTDARKDLMMSLRSSTRSSMQYGNNEAAATWTHAMAILIREKVMNLVSRRHPLYDRFNGILDPTLISQQCRNFFETISRLLAQICSPGRDEIVQAFANNTTSDTIDRLFDVINIIDLMTLDHINFQFRLAAQSP</sequence>
<proteinExistence type="inferred from homology"/>
<dbReference type="VEuPathDB" id="FungiDB:PV06_11816"/>
<dbReference type="AlphaFoldDB" id="A0A0D2DJE8"/>
<evidence type="ECO:0000256" key="2">
    <source>
        <dbReference type="SAM" id="MobiDB-lite"/>
    </source>
</evidence>
<feature type="region of interest" description="Disordered" evidence="2">
    <location>
        <begin position="137"/>
        <end position="165"/>
    </location>
</feature>
<dbReference type="EMBL" id="KN847400">
    <property type="protein sequence ID" value="KIW35854.1"/>
    <property type="molecule type" value="Genomic_DNA"/>
</dbReference>
<dbReference type="HOGENOM" id="CLU_809001_0_0_1"/>
<dbReference type="Pfam" id="PF05794">
    <property type="entry name" value="Tcp11"/>
    <property type="match status" value="1"/>
</dbReference>
<keyword evidence="4" id="KW-1185">Reference proteome</keyword>
<comment type="similarity">
    <text evidence="1">Belongs to the TCP11 family.</text>
</comment>
<gene>
    <name evidence="3" type="ORF">PV06_11816</name>
</gene>
<dbReference type="InterPro" id="IPR008862">
    <property type="entry name" value="Tcp11"/>
</dbReference>
<dbReference type="GeneID" id="27363890"/>
<accession>A0A0D2DJE8</accession>
<dbReference type="PANTHER" id="PTHR12832:SF18">
    <property type="entry name" value="IQ CALMODULIN-BINDING MOTIF DOMAIN PROTEIN (AFU_ORTHOLOGUE AFUA_1G08920)"/>
    <property type="match status" value="1"/>
</dbReference>
<dbReference type="Proteomes" id="UP000053342">
    <property type="component" value="Unassembled WGS sequence"/>
</dbReference>
<organism evidence="3 4">
    <name type="scientific">Exophiala oligosperma</name>
    <dbReference type="NCBI Taxonomy" id="215243"/>
    <lineage>
        <taxon>Eukaryota</taxon>
        <taxon>Fungi</taxon>
        <taxon>Dikarya</taxon>
        <taxon>Ascomycota</taxon>
        <taxon>Pezizomycotina</taxon>
        <taxon>Eurotiomycetes</taxon>
        <taxon>Chaetothyriomycetidae</taxon>
        <taxon>Chaetothyriales</taxon>
        <taxon>Herpotrichiellaceae</taxon>
        <taxon>Exophiala</taxon>
    </lineage>
</organism>
<evidence type="ECO:0000256" key="1">
    <source>
        <dbReference type="ARBA" id="ARBA00010954"/>
    </source>
</evidence>